<reference evidence="1 2" key="1">
    <citation type="submission" date="2016-05" db="EMBL/GenBank/DDBJ databases">
        <title>Draft Genome Sequences of Stenotrophomonas maltophilia Strains Sm32COP, Sm41DVV, Sm46PAILV, SmF3, SmF22, SmSOFb1 and SmCVFa1, Isolated from Different Manures, in France.</title>
        <authorList>
            <person name="Nazaret S."/>
            <person name="Bodilis J."/>
        </authorList>
    </citation>
    <scope>NUCLEOTIDE SEQUENCE [LARGE SCALE GENOMIC DNA]</scope>
    <source>
        <strain evidence="1 2">Sm41DVV</strain>
    </source>
</reference>
<name>A0AAP7GQD4_STEMA</name>
<gene>
    <name evidence="1" type="ORF">A9K56_15965</name>
</gene>
<accession>A0AAP7GQD4</accession>
<dbReference type="Gene3D" id="3.40.630.30">
    <property type="match status" value="1"/>
</dbReference>
<dbReference type="EMBL" id="LYVI01000011">
    <property type="protein sequence ID" value="OBU60241.1"/>
    <property type="molecule type" value="Genomic_DNA"/>
</dbReference>
<evidence type="ECO:0008006" key="3">
    <source>
        <dbReference type="Google" id="ProtNLM"/>
    </source>
</evidence>
<protein>
    <recommendedName>
        <fullName evidence="3">GNAT family N-acetyltransferase</fullName>
    </recommendedName>
</protein>
<dbReference type="SUPFAM" id="SSF55729">
    <property type="entry name" value="Acyl-CoA N-acyltransferases (Nat)"/>
    <property type="match status" value="1"/>
</dbReference>
<evidence type="ECO:0000313" key="2">
    <source>
        <dbReference type="Proteomes" id="UP000092125"/>
    </source>
</evidence>
<evidence type="ECO:0000313" key="1">
    <source>
        <dbReference type="EMBL" id="OBU60241.1"/>
    </source>
</evidence>
<dbReference type="Proteomes" id="UP000092125">
    <property type="component" value="Unassembled WGS sequence"/>
</dbReference>
<sequence length="198" mass="22779">MTTCSFGPPIPPLRPVLRQHLVQLQAAPITLRLFNRADLPRWRAFDDRRSRGIFRPSGVDEEARFLAGVHRSRLQQDNDQLLLGVFDDRHGMLHDQLQIQLHSAHARCAELRSMQHSHEHPAQALQALCPFLFDQVGLHRVFTLLPVASSTPFVDALRSVGFEHEGLLRDHHLDIDGWQDRQLLALTAPRWRQQVRPD</sequence>
<dbReference type="AlphaFoldDB" id="A0AAP7GQD4"/>
<proteinExistence type="predicted"/>
<comment type="caution">
    <text evidence="1">The sequence shown here is derived from an EMBL/GenBank/DDBJ whole genome shotgun (WGS) entry which is preliminary data.</text>
</comment>
<organism evidence="1 2">
    <name type="scientific">Stenotrophomonas maltophilia</name>
    <name type="common">Pseudomonas maltophilia</name>
    <name type="synonym">Xanthomonas maltophilia</name>
    <dbReference type="NCBI Taxonomy" id="40324"/>
    <lineage>
        <taxon>Bacteria</taxon>
        <taxon>Pseudomonadati</taxon>
        <taxon>Pseudomonadota</taxon>
        <taxon>Gammaproteobacteria</taxon>
        <taxon>Lysobacterales</taxon>
        <taxon>Lysobacteraceae</taxon>
        <taxon>Stenotrophomonas</taxon>
        <taxon>Stenotrophomonas maltophilia group</taxon>
    </lineage>
</organism>
<dbReference type="InterPro" id="IPR016181">
    <property type="entry name" value="Acyl_CoA_acyltransferase"/>
</dbReference>